<accession>A0A134AQQ7</accession>
<reference evidence="10" key="2">
    <citation type="submission" date="2016-01" db="EMBL/GenBank/DDBJ databases">
        <authorList>
            <person name="Oliw E.H."/>
        </authorList>
    </citation>
    <scope>NUCLEOTIDE SEQUENCE [LARGE SCALE GENOMIC DNA]</scope>
    <source>
        <strain evidence="10">KA00185</strain>
    </source>
</reference>
<dbReference type="PATRIC" id="fig|157687.3.peg.169"/>
<dbReference type="RefSeq" id="WP_018498449.1">
    <property type="nucleotide sequence ID" value="NZ_AP019829.2"/>
</dbReference>
<dbReference type="GO" id="GO:0070181">
    <property type="term" value="F:small ribosomal subunit rRNA binding"/>
    <property type="evidence" value="ECO:0007669"/>
    <property type="project" value="TreeGrafter"/>
</dbReference>
<dbReference type="InterPro" id="IPR018275">
    <property type="entry name" value="Ribosomal_bS18_CS"/>
</dbReference>
<dbReference type="Proteomes" id="UP000070483">
    <property type="component" value="Unassembled WGS sequence"/>
</dbReference>
<proteinExistence type="inferred from homology"/>
<dbReference type="EMBL" id="AP019834">
    <property type="protein sequence ID" value="BBM48646.1"/>
    <property type="molecule type" value="Genomic_DNA"/>
</dbReference>
<dbReference type="NCBIfam" id="TIGR00165">
    <property type="entry name" value="S18"/>
    <property type="match status" value="1"/>
</dbReference>
<evidence type="ECO:0000313" key="12">
    <source>
        <dbReference type="Proteomes" id="UP000321397"/>
    </source>
</evidence>
<evidence type="ECO:0000256" key="5">
    <source>
        <dbReference type="HAMAP-Rule" id="MF_00270"/>
    </source>
</evidence>
<reference evidence="9 14" key="5">
    <citation type="submission" date="2019-07" db="EMBL/GenBank/DDBJ databases">
        <title>Complete Genome Sequence of Leptotrichia wadei Strain JMUB3936.</title>
        <authorList>
            <person name="Watanabe S."/>
            <person name="Cui L."/>
        </authorList>
    </citation>
    <scope>NUCLEOTIDE SEQUENCE [LARGE SCALE GENOMIC DNA]</scope>
    <source>
        <strain evidence="9 14">JMUB3936</strain>
    </source>
</reference>
<evidence type="ECO:0000256" key="2">
    <source>
        <dbReference type="ARBA" id="ARBA00022980"/>
    </source>
</evidence>
<dbReference type="STRING" id="157687.HMPREF3180_00166"/>
<dbReference type="EMBL" id="LSDD01000008">
    <property type="protein sequence ID" value="KXB70015.1"/>
    <property type="molecule type" value="Genomic_DNA"/>
</dbReference>
<reference evidence="7 12" key="3">
    <citation type="submission" date="2019-07" db="EMBL/GenBank/DDBJ databases">
        <title>Complete Genome Sequence of Leptotrichia wadei Strain JMUB3933.</title>
        <authorList>
            <person name="Watanabe S."/>
            <person name="Cui L."/>
        </authorList>
    </citation>
    <scope>NUCLEOTIDE SEQUENCE [LARGE SCALE GENOMIC DNA]</scope>
    <source>
        <strain evidence="7 12">JMUB3933</strain>
    </source>
</reference>
<name>A0A134AQQ7_9FUSO</name>
<evidence type="ECO:0000313" key="8">
    <source>
        <dbReference type="EMBL" id="BBM50938.1"/>
    </source>
</evidence>
<dbReference type="Proteomes" id="UP000321501">
    <property type="component" value="Chromosome"/>
</dbReference>
<comment type="function">
    <text evidence="5">Binds as a heterodimer with protein bS6 to the central domain of the 16S rRNA, where it helps stabilize the platform of the 30S subunit.</text>
</comment>
<dbReference type="GO" id="GO:0003735">
    <property type="term" value="F:structural constituent of ribosome"/>
    <property type="evidence" value="ECO:0007669"/>
    <property type="project" value="InterPro"/>
</dbReference>
<evidence type="ECO:0000313" key="9">
    <source>
        <dbReference type="EMBL" id="BBM55875.1"/>
    </source>
</evidence>
<dbReference type="GO" id="GO:0006412">
    <property type="term" value="P:translation"/>
    <property type="evidence" value="ECO:0007669"/>
    <property type="project" value="UniProtKB-UniRule"/>
</dbReference>
<dbReference type="InterPro" id="IPR001648">
    <property type="entry name" value="Ribosomal_bS18"/>
</dbReference>
<keyword evidence="5" id="KW-0699">rRNA-binding</keyword>
<comment type="subunit">
    <text evidence="5">Part of the 30S ribosomal subunit. Forms a tight heterodimer with protein bS6.</text>
</comment>
<reference evidence="8 13" key="4">
    <citation type="submission" date="2019-07" db="EMBL/GenBank/DDBJ databases">
        <title>Complete Genome Sequence of Leptotrichia wadei Strain JMUB3934.</title>
        <authorList>
            <person name="Watanabe S."/>
            <person name="Cui L."/>
        </authorList>
    </citation>
    <scope>NUCLEOTIDE SEQUENCE [LARGE SCALE GENOMIC DNA]</scope>
    <source>
        <strain evidence="8 13">JMUB3934</strain>
    </source>
</reference>
<dbReference type="SUPFAM" id="SSF46911">
    <property type="entry name" value="Ribosomal protein S18"/>
    <property type="match status" value="1"/>
</dbReference>
<keyword evidence="2 5" id="KW-0689">Ribosomal protein</keyword>
<evidence type="ECO:0000313" key="13">
    <source>
        <dbReference type="Proteomes" id="UP000321501"/>
    </source>
</evidence>
<dbReference type="PROSITE" id="PS00057">
    <property type="entry name" value="RIBOSOMAL_S18"/>
    <property type="match status" value="1"/>
</dbReference>
<dbReference type="PRINTS" id="PR00974">
    <property type="entry name" value="RIBOSOMALS18"/>
</dbReference>
<evidence type="ECO:0000256" key="1">
    <source>
        <dbReference type="ARBA" id="ARBA00005589"/>
    </source>
</evidence>
<evidence type="ECO:0000313" key="7">
    <source>
        <dbReference type="EMBL" id="BBM48646.1"/>
    </source>
</evidence>
<gene>
    <name evidence="5" type="primary">rpsR</name>
    <name evidence="10" type="ORF">HMPREF3180_00166</name>
    <name evidence="7" type="ORF">JMUB3933_2172</name>
    <name evidence="8" type="ORF">JMUB3934_2260</name>
    <name evidence="9" type="ORF">JMUB3936_2190</name>
</gene>
<dbReference type="EMBL" id="AP019835">
    <property type="protein sequence ID" value="BBM50938.1"/>
    <property type="molecule type" value="Genomic_DNA"/>
</dbReference>
<dbReference type="Proteomes" id="UP000321944">
    <property type="component" value="Chromosome"/>
</dbReference>
<dbReference type="AlphaFoldDB" id="A0A134AQQ7"/>
<evidence type="ECO:0000256" key="6">
    <source>
        <dbReference type="RuleBase" id="RU003910"/>
    </source>
</evidence>
<protein>
    <recommendedName>
        <fullName evidence="4 5">Small ribosomal subunit protein bS18</fullName>
    </recommendedName>
</protein>
<dbReference type="PANTHER" id="PTHR13479">
    <property type="entry name" value="30S RIBOSOMAL PROTEIN S18"/>
    <property type="match status" value="1"/>
</dbReference>
<keyword evidence="11" id="KW-1185">Reference proteome</keyword>
<evidence type="ECO:0000256" key="4">
    <source>
        <dbReference type="ARBA" id="ARBA00035141"/>
    </source>
</evidence>
<keyword evidence="3 5" id="KW-0687">Ribonucleoprotein</keyword>
<dbReference type="Pfam" id="PF01084">
    <property type="entry name" value="Ribosomal_S18"/>
    <property type="match status" value="1"/>
</dbReference>
<dbReference type="Proteomes" id="UP000321397">
    <property type="component" value="Chromosome"/>
</dbReference>
<dbReference type="Gene3D" id="4.10.640.10">
    <property type="entry name" value="Ribosomal protein S18"/>
    <property type="match status" value="1"/>
</dbReference>
<evidence type="ECO:0000313" key="14">
    <source>
        <dbReference type="Proteomes" id="UP000321944"/>
    </source>
</evidence>
<evidence type="ECO:0000313" key="10">
    <source>
        <dbReference type="EMBL" id="KXB70015.1"/>
    </source>
</evidence>
<evidence type="ECO:0000313" key="11">
    <source>
        <dbReference type="Proteomes" id="UP000070483"/>
    </source>
</evidence>
<dbReference type="EMBL" id="AP019841">
    <property type="protein sequence ID" value="BBM55875.1"/>
    <property type="molecule type" value="Genomic_DNA"/>
</dbReference>
<sequence length="79" mass="9369">MRAKPVTEFKRRKRRPKVKFKVEDINYKNVELLKNFMNDKGKISPARVTGLEAKVQRKIAKAIKRARQIALMPYTRIEK</sequence>
<dbReference type="HAMAP" id="MF_00270">
    <property type="entry name" value="Ribosomal_bS18"/>
    <property type="match status" value="1"/>
</dbReference>
<keyword evidence="5" id="KW-0694">RNA-binding</keyword>
<organism evidence="10 11">
    <name type="scientific">Leptotrichia wadei</name>
    <dbReference type="NCBI Taxonomy" id="157687"/>
    <lineage>
        <taxon>Bacteria</taxon>
        <taxon>Fusobacteriati</taxon>
        <taxon>Fusobacteriota</taxon>
        <taxon>Fusobacteriia</taxon>
        <taxon>Fusobacteriales</taxon>
        <taxon>Leptotrichiaceae</taxon>
        <taxon>Leptotrichia</taxon>
    </lineage>
</organism>
<dbReference type="InterPro" id="IPR036870">
    <property type="entry name" value="Ribosomal_bS18_sf"/>
</dbReference>
<dbReference type="GeneID" id="84805386"/>
<dbReference type="PANTHER" id="PTHR13479:SF40">
    <property type="entry name" value="SMALL RIBOSOMAL SUBUNIT PROTEIN BS18M"/>
    <property type="match status" value="1"/>
</dbReference>
<dbReference type="GO" id="GO:0022627">
    <property type="term" value="C:cytosolic small ribosomal subunit"/>
    <property type="evidence" value="ECO:0007669"/>
    <property type="project" value="TreeGrafter"/>
</dbReference>
<dbReference type="OrthoDB" id="9812008at2"/>
<reference evidence="11" key="1">
    <citation type="submission" date="2016-01" db="EMBL/GenBank/DDBJ databases">
        <authorList>
            <person name="Mitreva M."/>
            <person name="Pepin K.H."/>
            <person name="Mihindukulasuriya K.A."/>
            <person name="Fulton R."/>
            <person name="Fronick C."/>
            <person name="O'Laughlin M."/>
            <person name="Miner T."/>
            <person name="Herter B."/>
            <person name="Rosa B.A."/>
            <person name="Cordes M."/>
            <person name="Tomlinson C."/>
            <person name="Wollam A."/>
            <person name="Palsikar V.B."/>
            <person name="Mardis E.R."/>
            <person name="Wilson R.K."/>
        </authorList>
    </citation>
    <scope>NUCLEOTIDE SEQUENCE [LARGE SCALE GENOMIC DNA]</scope>
    <source>
        <strain evidence="11">KA00185</strain>
    </source>
</reference>
<evidence type="ECO:0000256" key="3">
    <source>
        <dbReference type="ARBA" id="ARBA00023274"/>
    </source>
</evidence>
<comment type="similarity">
    <text evidence="1 5 6">Belongs to the bacterial ribosomal protein bS18 family.</text>
</comment>